<keyword evidence="1" id="KW-0472">Membrane</keyword>
<evidence type="ECO:0000256" key="1">
    <source>
        <dbReference type="SAM" id="Phobius"/>
    </source>
</evidence>
<gene>
    <name evidence="2" type="ORF">ABU614_18085</name>
</gene>
<feature type="transmembrane region" description="Helical" evidence="1">
    <location>
        <begin position="81"/>
        <end position="102"/>
    </location>
</feature>
<dbReference type="EMBL" id="CP159925">
    <property type="protein sequence ID" value="XCO74269.1"/>
    <property type="molecule type" value="Genomic_DNA"/>
</dbReference>
<dbReference type="Pfam" id="PF01864">
    <property type="entry name" value="CarS-like"/>
    <property type="match status" value="1"/>
</dbReference>
<dbReference type="AlphaFoldDB" id="A0AAU8MMC5"/>
<sequence length="169" mass="18518">MSELTDRALQLLYFMAPAYVANMAPPFVRYWRGWNRPIHAPSLGEHKTVLGFAFGVLAAVPIAAVQKALALPAPLVDYTHWPWIGLGFGIGAMIGDCVKSYFKRRRKIAPGAPWIPFDQLDFVLGSLLLVGPFAALSVADAVFLLAISLIGDILVNRIAFRLGIKTSPW</sequence>
<accession>A0AAU8MMC5</accession>
<reference evidence="2" key="1">
    <citation type="submission" date="2024-06" db="EMBL/GenBank/DDBJ databases">
        <authorList>
            <person name="Li S."/>
        </authorList>
    </citation>
    <scope>NUCLEOTIDE SEQUENCE</scope>
    <source>
        <strain evidence="2">SR10</strain>
    </source>
</reference>
<organism evidence="2">
    <name type="scientific">Lysobacter firmicutimachus</name>
    <dbReference type="NCBI Taxonomy" id="1792846"/>
    <lineage>
        <taxon>Bacteria</taxon>
        <taxon>Pseudomonadati</taxon>
        <taxon>Pseudomonadota</taxon>
        <taxon>Gammaproteobacteria</taxon>
        <taxon>Lysobacterales</taxon>
        <taxon>Lysobacteraceae</taxon>
        <taxon>Lysobacter</taxon>
    </lineage>
</organism>
<dbReference type="PANTHER" id="PTHR39650:SF1">
    <property type="entry name" value="CDP-ARCHAEOL SYNTHASE"/>
    <property type="match status" value="1"/>
</dbReference>
<feature type="transmembrane region" description="Helical" evidence="1">
    <location>
        <begin position="114"/>
        <end position="135"/>
    </location>
</feature>
<dbReference type="InterPro" id="IPR032690">
    <property type="entry name" value="CarS"/>
</dbReference>
<keyword evidence="1" id="KW-1133">Transmembrane helix</keyword>
<evidence type="ECO:0000313" key="2">
    <source>
        <dbReference type="EMBL" id="XCO74269.1"/>
    </source>
</evidence>
<keyword evidence="1" id="KW-0812">Transmembrane</keyword>
<proteinExistence type="predicted"/>
<dbReference type="RefSeq" id="WP_363797131.1">
    <property type="nucleotide sequence ID" value="NZ_CP159925.1"/>
</dbReference>
<feature type="transmembrane region" description="Helical" evidence="1">
    <location>
        <begin position="12"/>
        <end position="28"/>
    </location>
</feature>
<name>A0AAU8MMC5_9GAMM</name>
<dbReference type="PANTHER" id="PTHR39650">
    <property type="entry name" value="CDP-ARCHAEOL SYNTHASE"/>
    <property type="match status" value="1"/>
</dbReference>
<protein>
    <submittedName>
        <fullName evidence="2">CDP-archaeol synthase</fullName>
    </submittedName>
</protein>
<feature type="transmembrane region" description="Helical" evidence="1">
    <location>
        <begin position="49"/>
        <end position="69"/>
    </location>
</feature>